<evidence type="ECO:0000256" key="1">
    <source>
        <dbReference type="ARBA" id="ARBA00004123"/>
    </source>
</evidence>
<evidence type="ECO:0000256" key="8">
    <source>
        <dbReference type="ARBA" id="ARBA00023242"/>
    </source>
</evidence>
<dbReference type="InterPro" id="IPR013083">
    <property type="entry name" value="Znf_RING/FYVE/PHD"/>
</dbReference>
<gene>
    <name evidence="10" type="primary">ufd2</name>
    <name evidence="10" type="ORF">TCON_1807</name>
</gene>
<dbReference type="InterPro" id="IPR019474">
    <property type="entry name" value="Ub_conjug_fac_E4_core"/>
</dbReference>
<name>A0ABQ7HXS7_9MICR</name>
<keyword evidence="5" id="KW-0963">Cytoplasm</keyword>
<evidence type="ECO:0000256" key="2">
    <source>
        <dbReference type="ARBA" id="ARBA00004496"/>
    </source>
</evidence>
<dbReference type="Pfam" id="PF10408">
    <property type="entry name" value="Ufd2P_core"/>
    <property type="match status" value="1"/>
</dbReference>
<comment type="pathway">
    <text evidence="3">Protein modification; protein ubiquitination.</text>
</comment>
<sequence>MNRKEIFQILDVHTQIIQEKITKEEADEYFMDFITSWTKGQGNIAIYFISKFNDSLSTPTKTILSNYILLTLVSPEIADQSQPGPLVILGQLLNNLTPQFDTLRGCLSYICSIHSSDELEPLIIPLIYALSLRCSKRLITEDWVKYACALRTLINLDKIPEIFKKSKYWGLEPSNENNINLSFLTFYYSCNYEPPTNFPCFLDGFLEPFLYHKKGHDHPIPSLLGQTIPSLRNIAITTSSRLDELSSMLYEVLNRLLRFSPIIKQNFIQYLCMIIRSNKDRSKIIYDYKSCSSDGFVFNMDRVLTRFCGNMNNSKHIDLIDIRYSEDISGTTSFSTAVFFSKIKFSEFSTIKALEQMKLYSREMERIREDASSEIIRKVIESNQYGFRVLYFSEVFLRPEESFIEFMVSYALSHKNNEEKNNIFNLPQSYFNTLFEIKHFLLETYGSSLISPDMFSLIEELICKNISNPHFKLSIVKILYSRHHKLTPKLLDGLAEYYIAAKKIDSSFYDKYSVRYYINYILRNDNTCIINKTNNLWVKFINCVIDDLEYLMSTALTAIMDIKKHKKMLEEILDQEEINSLHETIADNESTATNSFIFVKESCLFVCFISSSNASLFMRREVVGKFVNVLNSTLKMIVGPRCNDLNVPEAKRYNFEPKELLRLVVSIYLSMHRSESRFAESVAGERMYFNLSLMRRAHQICSTKHILGVTELENLESFIKVLENKLSSKEHESEVVPEEFIDPVTCAPMKEPVKLLTSNVTIDRSTYEIIMVGDGVDPFTREVLDDSKVIVDEEMAIKIKEWKETKRGN</sequence>
<dbReference type="PANTHER" id="PTHR13931">
    <property type="entry name" value="UBIQUITINATION FACTOR E4"/>
    <property type="match status" value="1"/>
</dbReference>
<comment type="subcellular location">
    <subcellularLocation>
        <location evidence="2">Cytoplasm</location>
    </subcellularLocation>
    <subcellularLocation>
        <location evidence="1">Nucleus</location>
    </subcellularLocation>
</comment>
<keyword evidence="11" id="KW-1185">Reference proteome</keyword>
<dbReference type="SUPFAM" id="SSF57850">
    <property type="entry name" value="RING/U-box"/>
    <property type="match status" value="1"/>
</dbReference>
<evidence type="ECO:0000313" key="11">
    <source>
        <dbReference type="Proteomes" id="UP001516464"/>
    </source>
</evidence>
<dbReference type="Gene3D" id="3.30.40.10">
    <property type="entry name" value="Zinc/RING finger domain, C3HC4 (zinc finger)"/>
    <property type="match status" value="1"/>
</dbReference>
<dbReference type="InterPro" id="IPR045132">
    <property type="entry name" value="UBE4"/>
</dbReference>
<accession>A0ABQ7HXS7</accession>
<dbReference type="SMART" id="SM00504">
    <property type="entry name" value="Ubox"/>
    <property type="match status" value="1"/>
</dbReference>
<comment type="similarity">
    <text evidence="4">Belongs to the ubiquitin conjugation factor E4 family.</text>
</comment>
<feature type="domain" description="U-box" evidence="9">
    <location>
        <begin position="739"/>
        <end position="802"/>
    </location>
</feature>
<evidence type="ECO:0000256" key="4">
    <source>
        <dbReference type="ARBA" id="ARBA00007434"/>
    </source>
</evidence>
<keyword evidence="8" id="KW-0539">Nucleus</keyword>
<dbReference type="PANTHER" id="PTHR13931:SF2">
    <property type="entry name" value="UBIQUITIN CONJUGATION FACTOR E4 B"/>
    <property type="match status" value="1"/>
</dbReference>
<dbReference type="Proteomes" id="UP001516464">
    <property type="component" value="Unassembled WGS sequence"/>
</dbReference>
<comment type="caution">
    <text evidence="10">The sequence shown here is derived from an EMBL/GenBank/DDBJ whole genome shotgun (WGS) entry which is preliminary data.</text>
</comment>
<dbReference type="InterPro" id="IPR003613">
    <property type="entry name" value="Ubox_domain"/>
</dbReference>
<keyword evidence="7" id="KW-0833">Ubl conjugation pathway</keyword>
<evidence type="ECO:0000313" key="10">
    <source>
        <dbReference type="EMBL" id="KAF7682975.1"/>
    </source>
</evidence>
<evidence type="ECO:0000259" key="9">
    <source>
        <dbReference type="SMART" id="SM00504"/>
    </source>
</evidence>
<keyword evidence="6" id="KW-0808">Transferase</keyword>
<evidence type="ECO:0000256" key="5">
    <source>
        <dbReference type="ARBA" id="ARBA00022490"/>
    </source>
</evidence>
<evidence type="ECO:0000256" key="6">
    <source>
        <dbReference type="ARBA" id="ARBA00022679"/>
    </source>
</evidence>
<proteinExistence type="inferred from homology"/>
<evidence type="ECO:0000256" key="3">
    <source>
        <dbReference type="ARBA" id="ARBA00004906"/>
    </source>
</evidence>
<dbReference type="EMBL" id="SBIQ01000148">
    <property type="protein sequence ID" value="KAF7682975.1"/>
    <property type="molecule type" value="Genomic_DNA"/>
</dbReference>
<reference evidence="10 11" key="1">
    <citation type="submission" date="2019-01" db="EMBL/GenBank/DDBJ databases">
        <title>Genomes sequencing and comparative genomics of infectious freshwater microsporidia, Cucumispora dikerogammari and Thelohania contejeani.</title>
        <authorList>
            <person name="Cormier A."/>
            <person name="Giraud I."/>
            <person name="Wattier R."/>
            <person name="Teixeira M."/>
            <person name="Grandjean F."/>
            <person name="Rigaud T."/>
            <person name="Cordaux R."/>
        </authorList>
    </citation>
    <scope>NUCLEOTIDE SEQUENCE [LARGE SCALE GENOMIC DNA]</scope>
    <source>
        <strain evidence="10">T1</strain>
        <tissue evidence="10">Spores</tissue>
    </source>
</reference>
<evidence type="ECO:0000256" key="7">
    <source>
        <dbReference type="ARBA" id="ARBA00022786"/>
    </source>
</evidence>
<organism evidence="10 11">
    <name type="scientific">Astathelohania contejeani</name>
    <dbReference type="NCBI Taxonomy" id="164912"/>
    <lineage>
        <taxon>Eukaryota</taxon>
        <taxon>Fungi</taxon>
        <taxon>Fungi incertae sedis</taxon>
        <taxon>Microsporidia</taxon>
        <taxon>Astathelohaniidae</taxon>
        <taxon>Astathelohania</taxon>
    </lineage>
</organism>
<dbReference type="Pfam" id="PF04564">
    <property type="entry name" value="U-box"/>
    <property type="match status" value="1"/>
</dbReference>
<protein>
    <submittedName>
        <fullName evidence="10">Ubiquitin conjugation factor E4</fullName>
    </submittedName>
</protein>